<evidence type="ECO:0000313" key="4">
    <source>
        <dbReference type="Proteomes" id="UP000234483"/>
    </source>
</evidence>
<dbReference type="OrthoDB" id="7632344at2"/>
<organism evidence="3 4">
    <name type="scientific">Caulobacter flavus</name>
    <dbReference type="NCBI Taxonomy" id="1679497"/>
    <lineage>
        <taxon>Bacteria</taxon>
        <taxon>Pseudomonadati</taxon>
        <taxon>Pseudomonadota</taxon>
        <taxon>Alphaproteobacteria</taxon>
        <taxon>Caulobacterales</taxon>
        <taxon>Caulobacteraceae</taxon>
        <taxon>Caulobacter</taxon>
    </lineage>
</organism>
<gene>
    <name evidence="2" type="ORF">C1707_05255</name>
    <name evidence="3" type="ORF">CFHF_23050</name>
</gene>
<feature type="chain" id="PRO_5044577651" description="DUF4142 domain-containing protein" evidence="1">
    <location>
        <begin position="20"/>
        <end position="222"/>
    </location>
</feature>
<dbReference type="KEGG" id="cfh:C1707_05255"/>
<dbReference type="EMBL" id="CP026100">
    <property type="protein sequence ID" value="AYV45703.1"/>
    <property type="molecule type" value="Genomic_DNA"/>
</dbReference>
<dbReference type="Proteomes" id="UP000281192">
    <property type="component" value="Chromosome"/>
</dbReference>
<dbReference type="Pfam" id="PF20329">
    <property type="entry name" value="DUF6624"/>
    <property type="match status" value="1"/>
</dbReference>
<reference evidence="2 5" key="2">
    <citation type="submission" date="2018-01" db="EMBL/GenBank/DDBJ databases">
        <title>Complete genome sequence of Caulobacter flavus RHGG3.</title>
        <authorList>
            <person name="Yang E."/>
        </authorList>
    </citation>
    <scope>NUCLEOTIDE SEQUENCE [LARGE SCALE GENOMIC DNA]</scope>
    <source>
        <strain evidence="2 5">RHGG3</strain>
    </source>
</reference>
<feature type="signal peptide" evidence="1">
    <location>
        <begin position="1"/>
        <end position="19"/>
    </location>
</feature>
<dbReference type="RefSeq" id="WP_101715279.1">
    <property type="nucleotide sequence ID" value="NZ_CP026100.1"/>
</dbReference>
<dbReference type="AlphaFoldDB" id="A0A2N5CMM6"/>
<dbReference type="InterPro" id="IPR046732">
    <property type="entry name" value="DUF6624"/>
</dbReference>
<evidence type="ECO:0000313" key="3">
    <source>
        <dbReference type="EMBL" id="PLR07258.1"/>
    </source>
</evidence>
<dbReference type="Proteomes" id="UP000234483">
    <property type="component" value="Unassembled WGS sequence"/>
</dbReference>
<proteinExistence type="predicted"/>
<keyword evidence="1" id="KW-0732">Signal</keyword>
<sequence>MIRTGLVAVAMLSAAPAFAADTPVVAQARAEAQALVAREALIEELGGMGAVDQATRVTFLKARKTASPEDREALDAIWAEHYEPIDRKHTERLKTLLAGRGWFTPEEVGQRAADGAFHIVNHSPDLAFQKEALAKMEPLVAEGRGPSGYPNLYDRIAEQEGRPQRYATQRARCVDGRHAMPDNVEDPAGLEKRRAALGLQTMPEYLKGLDNLYGRCDPPKAG</sequence>
<evidence type="ECO:0000313" key="5">
    <source>
        <dbReference type="Proteomes" id="UP000281192"/>
    </source>
</evidence>
<protein>
    <recommendedName>
        <fullName evidence="6">DUF4142 domain-containing protein</fullName>
    </recommendedName>
</protein>
<accession>A0A2N5CMM6</accession>
<reference evidence="3 4" key="1">
    <citation type="submission" date="2017-12" db="EMBL/GenBank/DDBJ databases">
        <title>The genome sequence of Caulobacter flavus CGMCC1 15093.</title>
        <authorList>
            <person name="Gao J."/>
            <person name="Mao X."/>
            <person name="Sun J."/>
        </authorList>
    </citation>
    <scope>NUCLEOTIDE SEQUENCE [LARGE SCALE GENOMIC DNA]</scope>
    <source>
        <strain evidence="3 4">CGMCC1 15093</strain>
    </source>
</reference>
<dbReference type="EMBL" id="PJRQ01000046">
    <property type="protein sequence ID" value="PLR07258.1"/>
    <property type="molecule type" value="Genomic_DNA"/>
</dbReference>
<name>A0A2N5CMM6_9CAUL</name>
<keyword evidence="5" id="KW-1185">Reference proteome</keyword>
<evidence type="ECO:0000313" key="2">
    <source>
        <dbReference type="EMBL" id="AYV45703.1"/>
    </source>
</evidence>
<evidence type="ECO:0008006" key="6">
    <source>
        <dbReference type="Google" id="ProtNLM"/>
    </source>
</evidence>
<evidence type="ECO:0000256" key="1">
    <source>
        <dbReference type="SAM" id="SignalP"/>
    </source>
</evidence>